<dbReference type="Proteomes" id="UP000807469">
    <property type="component" value="Unassembled WGS sequence"/>
</dbReference>
<dbReference type="OrthoDB" id="3065671at2759"/>
<keyword evidence="1" id="KW-0175">Coiled coil</keyword>
<feature type="compositionally biased region" description="Low complexity" evidence="2">
    <location>
        <begin position="225"/>
        <end position="239"/>
    </location>
</feature>
<evidence type="ECO:0000256" key="2">
    <source>
        <dbReference type="SAM" id="MobiDB-lite"/>
    </source>
</evidence>
<gene>
    <name evidence="3" type="ORF">BDN70DRAFT_925394</name>
</gene>
<organism evidence="3 4">
    <name type="scientific">Pholiota conissans</name>
    <dbReference type="NCBI Taxonomy" id="109636"/>
    <lineage>
        <taxon>Eukaryota</taxon>
        <taxon>Fungi</taxon>
        <taxon>Dikarya</taxon>
        <taxon>Basidiomycota</taxon>
        <taxon>Agaricomycotina</taxon>
        <taxon>Agaricomycetes</taxon>
        <taxon>Agaricomycetidae</taxon>
        <taxon>Agaricales</taxon>
        <taxon>Agaricineae</taxon>
        <taxon>Strophariaceae</taxon>
        <taxon>Pholiota</taxon>
    </lineage>
</organism>
<feature type="compositionally biased region" description="Low complexity" evidence="2">
    <location>
        <begin position="1"/>
        <end position="20"/>
    </location>
</feature>
<evidence type="ECO:0000256" key="1">
    <source>
        <dbReference type="SAM" id="Coils"/>
    </source>
</evidence>
<name>A0A9P5YPH5_9AGAR</name>
<sequence length="713" mass="78789">MFKGGLLRSFLSSNSSNPNLTPFEGPSGRMVNDDSSSRSFGAVSEAPSSEDIFGQDDTVSIAESSSSRGASSTMSSRRESSPPSYTELDITNGRRSRPLSSFTQASSSSSSTQASSSSSSSSSSALDSEDAAEQRRRRARRKQGDAFGALGRLQSISESNASTSNLSTHSSASFTPSLFGINSSYAKQMEETGRLRRLQSQQVVTPVVSSALAPTDTKRPITPDSGFSSPLSSAAGPSRSRARPESEILPPYVSPTDVTFDVPSITEPEPEPEPDNDPEPSTPSNSPIPDEQPSEDQSDVQMRLTQTLRELEEAKATARRIAVEREEEKAALLSRVETSERWAEQLNRELETQRRILEDTRSELIQMRANYSALSYEKRGWKDKFEVMHHKLQRAERQMRCLDHITRAKVEARQAAHAQSVRRTKQIMAMELKPSVEVINAVEVLNEEILQLANLFVEYLERTTTARASDDDVQRAKMVLGDGMTEMMVTQAGSNPRDGFRQLLMQVALEVFMTFWCSAIIDGYYPKQESFADLLLEMSSSSLVNASRKGHIPRIECGNPIQVVKVHAATNMSSKFSEWVYDIIDDLETILLVGGVHLVHSDQPNMLSSKILGLVKLSYNLRTALAERDLSGGLDLYMVAPDTPFQSKWMDEGHEAQTQVSDQDVEPIAGTSGLGLSRDTSNGQYYQDGRVDSRFKMILKPKVVLLRVLHENE</sequence>
<reference evidence="3" key="1">
    <citation type="submission" date="2020-11" db="EMBL/GenBank/DDBJ databases">
        <authorList>
            <consortium name="DOE Joint Genome Institute"/>
            <person name="Ahrendt S."/>
            <person name="Riley R."/>
            <person name="Andreopoulos W."/>
            <person name="Labutti K."/>
            <person name="Pangilinan J."/>
            <person name="Ruiz-Duenas F.J."/>
            <person name="Barrasa J.M."/>
            <person name="Sanchez-Garcia M."/>
            <person name="Camarero S."/>
            <person name="Miyauchi S."/>
            <person name="Serrano A."/>
            <person name="Linde D."/>
            <person name="Babiker R."/>
            <person name="Drula E."/>
            <person name="Ayuso-Fernandez I."/>
            <person name="Pacheco R."/>
            <person name="Padilla G."/>
            <person name="Ferreira P."/>
            <person name="Barriuso J."/>
            <person name="Kellner H."/>
            <person name="Castanera R."/>
            <person name="Alfaro M."/>
            <person name="Ramirez L."/>
            <person name="Pisabarro A.G."/>
            <person name="Kuo A."/>
            <person name="Tritt A."/>
            <person name="Lipzen A."/>
            <person name="He G."/>
            <person name="Yan M."/>
            <person name="Ng V."/>
            <person name="Cullen D."/>
            <person name="Martin F."/>
            <person name="Rosso M.-N."/>
            <person name="Henrissat B."/>
            <person name="Hibbett D."/>
            <person name="Martinez A.T."/>
            <person name="Grigoriev I.V."/>
        </authorList>
    </citation>
    <scope>NUCLEOTIDE SEQUENCE</scope>
    <source>
        <strain evidence="3">CIRM-BRFM 674</strain>
    </source>
</reference>
<evidence type="ECO:0000313" key="3">
    <source>
        <dbReference type="EMBL" id="KAF9473007.1"/>
    </source>
</evidence>
<dbReference type="EMBL" id="MU155478">
    <property type="protein sequence ID" value="KAF9473007.1"/>
    <property type="molecule type" value="Genomic_DNA"/>
</dbReference>
<keyword evidence="4" id="KW-1185">Reference proteome</keyword>
<dbReference type="AlphaFoldDB" id="A0A9P5YPH5"/>
<feature type="region of interest" description="Disordered" evidence="2">
    <location>
        <begin position="1"/>
        <end position="301"/>
    </location>
</feature>
<feature type="compositionally biased region" description="Acidic residues" evidence="2">
    <location>
        <begin position="268"/>
        <end position="278"/>
    </location>
</feature>
<feature type="compositionally biased region" description="Low complexity" evidence="2">
    <location>
        <begin position="199"/>
        <end position="210"/>
    </location>
</feature>
<protein>
    <submittedName>
        <fullName evidence="3">Uncharacterized protein</fullName>
    </submittedName>
</protein>
<proteinExistence type="predicted"/>
<comment type="caution">
    <text evidence="3">The sequence shown here is derived from an EMBL/GenBank/DDBJ whole genome shotgun (WGS) entry which is preliminary data.</text>
</comment>
<feature type="compositionally biased region" description="Low complexity" evidence="2">
    <location>
        <begin position="64"/>
        <end position="87"/>
    </location>
</feature>
<feature type="compositionally biased region" description="Low complexity" evidence="2">
    <location>
        <begin position="99"/>
        <end position="126"/>
    </location>
</feature>
<accession>A0A9P5YPH5</accession>
<feature type="compositionally biased region" description="Polar residues" evidence="2">
    <location>
        <begin position="174"/>
        <end position="186"/>
    </location>
</feature>
<feature type="compositionally biased region" description="Low complexity" evidence="2">
    <location>
        <begin position="159"/>
        <end position="173"/>
    </location>
</feature>
<evidence type="ECO:0000313" key="4">
    <source>
        <dbReference type="Proteomes" id="UP000807469"/>
    </source>
</evidence>
<feature type="coiled-coil region" evidence="1">
    <location>
        <begin position="301"/>
        <end position="370"/>
    </location>
</feature>